<dbReference type="InterPro" id="IPR021312">
    <property type="entry name" value="DUF2889"/>
</dbReference>
<evidence type="ECO:0000313" key="1">
    <source>
        <dbReference type="EMBL" id="MDA8486842.1"/>
    </source>
</evidence>
<dbReference type="Proteomes" id="UP001211689">
    <property type="component" value="Unassembled WGS sequence"/>
</dbReference>
<dbReference type="RefSeq" id="WP_271472612.1">
    <property type="nucleotide sequence ID" value="NZ_JANEWF010000072.1"/>
</dbReference>
<name>A0ABT4YDX1_METRE</name>
<keyword evidence="2" id="KW-1185">Reference proteome</keyword>
<reference evidence="1 2" key="1">
    <citation type="submission" date="2022-07" db="EMBL/GenBank/DDBJ databases">
        <title>Genome Analysis of Selected Gammaproteobacteria from Nigerian Food snails.</title>
        <authorList>
            <person name="Okafor A.C."/>
        </authorList>
    </citation>
    <scope>NUCLEOTIDE SEQUENCE [LARGE SCALE GENOMIC DNA]</scope>
    <source>
        <strain evidence="1 2">Awg 2</strain>
    </source>
</reference>
<organism evidence="1 2">
    <name type="scientific">Metapseudomonas resinovorans</name>
    <name type="common">Pseudomonas resinovorans</name>
    <dbReference type="NCBI Taxonomy" id="53412"/>
    <lineage>
        <taxon>Bacteria</taxon>
        <taxon>Pseudomonadati</taxon>
        <taxon>Pseudomonadota</taxon>
        <taxon>Gammaproteobacteria</taxon>
        <taxon>Pseudomonadales</taxon>
        <taxon>Pseudomonadaceae</taxon>
        <taxon>Metapseudomonas</taxon>
    </lineage>
</organism>
<dbReference type="EMBL" id="JANEWF010000072">
    <property type="protein sequence ID" value="MDA8486842.1"/>
    <property type="molecule type" value="Genomic_DNA"/>
</dbReference>
<protein>
    <submittedName>
        <fullName evidence="1">DUF2889 domain-containing protein</fullName>
    </submittedName>
</protein>
<proteinExistence type="predicted"/>
<gene>
    <name evidence="1" type="ORF">NNO07_27605</name>
</gene>
<evidence type="ECO:0000313" key="2">
    <source>
        <dbReference type="Proteomes" id="UP001211689"/>
    </source>
</evidence>
<comment type="caution">
    <text evidence="1">The sequence shown here is derived from an EMBL/GenBank/DDBJ whole genome shotgun (WGS) entry which is preliminary data.</text>
</comment>
<accession>A0ABT4YDX1</accession>
<dbReference type="Pfam" id="PF11136">
    <property type="entry name" value="DUF2889"/>
    <property type="match status" value="1"/>
</dbReference>
<sequence>MSNARTLLHTRHVTCTAYQRYDGLLDVEGEMRDITPEDADMLFRVVPAEGEIHHMHITMTLDRELVIQQVTARTHAGPTPYCAQIESAYSALAGLRIGPGFMPKLKQRVGGARGCTHLTELFGPMATTAYQAHFALLRKHDHLRERLASDRLLPRPSLIDSCHTYRLDGEAIKVIWPEDRRLDDSALPAKPE</sequence>